<comment type="caution">
    <text evidence="1">The sequence shown here is derived from an EMBL/GenBank/DDBJ whole genome shotgun (WGS) entry which is preliminary data.</text>
</comment>
<dbReference type="EMBL" id="QICD01000007">
    <property type="protein sequence ID" value="RNL45715.1"/>
    <property type="molecule type" value="Genomic_DNA"/>
</dbReference>
<dbReference type="AlphaFoldDB" id="A0A3N0BDR0"/>
<gene>
    <name evidence="1" type="ORF">DMP08_05150</name>
</gene>
<evidence type="ECO:0000313" key="1">
    <source>
        <dbReference type="EMBL" id="RNL45715.1"/>
    </source>
</evidence>
<reference evidence="2" key="1">
    <citation type="submission" date="2018-05" db="EMBL/GenBank/DDBJ databases">
        <title>Genome Sequencing of selected type strains of the family Eggerthellaceae.</title>
        <authorList>
            <person name="Danylec N."/>
            <person name="Stoll D.A."/>
            <person name="Doetsch A."/>
            <person name="Huch M."/>
        </authorList>
    </citation>
    <scope>NUCLEOTIDE SEQUENCE [LARGE SCALE GENOMIC DNA]</scope>
    <source>
        <strain evidence="2">DSM 16106</strain>
    </source>
</reference>
<keyword evidence="2" id="KW-1185">Reference proteome</keyword>
<accession>A0A3N0BDR0</accession>
<name>A0A3N0BDR0_9ACTN</name>
<protein>
    <submittedName>
        <fullName evidence="1">Uncharacterized protein</fullName>
    </submittedName>
</protein>
<sequence length="100" mass="11078">MSACPLFDQSEGFLRTVDRYVFELQSRYARYIREQLGRDACERAGFRVGVGEGRVSRIVGHAQGGGRVKVAVFRLGEYGILFRVEAEIAVVQHGDEAGIA</sequence>
<dbReference type="Proteomes" id="UP000278632">
    <property type="component" value="Unassembled WGS sequence"/>
</dbReference>
<evidence type="ECO:0000313" key="2">
    <source>
        <dbReference type="Proteomes" id="UP000278632"/>
    </source>
</evidence>
<organism evidence="1 2">
    <name type="scientific">Paraeggerthella hongkongensis</name>
    <dbReference type="NCBI Taxonomy" id="230658"/>
    <lineage>
        <taxon>Bacteria</taxon>
        <taxon>Bacillati</taxon>
        <taxon>Actinomycetota</taxon>
        <taxon>Coriobacteriia</taxon>
        <taxon>Eggerthellales</taxon>
        <taxon>Eggerthellaceae</taxon>
        <taxon>Paraeggerthella</taxon>
    </lineage>
</organism>
<proteinExistence type="predicted"/>